<evidence type="ECO:0000313" key="4">
    <source>
        <dbReference type="Proteomes" id="UP001497623"/>
    </source>
</evidence>
<feature type="transmembrane region" description="Helical" evidence="2">
    <location>
        <begin position="132"/>
        <end position="155"/>
    </location>
</feature>
<dbReference type="AlphaFoldDB" id="A0AAV2Q6J3"/>
<evidence type="ECO:0000256" key="1">
    <source>
        <dbReference type="SAM" id="MobiDB-lite"/>
    </source>
</evidence>
<evidence type="ECO:0000313" key="3">
    <source>
        <dbReference type="EMBL" id="CAL4072215.1"/>
    </source>
</evidence>
<accession>A0AAV2Q6J3</accession>
<keyword evidence="4" id="KW-1185">Reference proteome</keyword>
<organism evidence="3 4">
    <name type="scientific">Meganyctiphanes norvegica</name>
    <name type="common">Northern krill</name>
    <name type="synonym">Thysanopoda norvegica</name>
    <dbReference type="NCBI Taxonomy" id="48144"/>
    <lineage>
        <taxon>Eukaryota</taxon>
        <taxon>Metazoa</taxon>
        <taxon>Ecdysozoa</taxon>
        <taxon>Arthropoda</taxon>
        <taxon>Crustacea</taxon>
        <taxon>Multicrustacea</taxon>
        <taxon>Malacostraca</taxon>
        <taxon>Eumalacostraca</taxon>
        <taxon>Eucarida</taxon>
        <taxon>Euphausiacea</taxon>
        <taxon>Euphausiidae</taxon>
        <taxon>Meganyctiphanes</taxon>
    </lineage>
</organism>
<keyword evidence="2" id="KW-1133">Transmembrane helix</keyword>
<protein>
    <submittedName>
        <fullName evidence="3">Uncharacterized protein</fullName>
    </submittedName>
</protein>
<name>A0AAV2Q6J3_MEGNR</name>
<keyword evidence="2" id="KW-0472">Membrane</keyword>
<feature type="region of interest" description="Disordered" evidence="1">
    <location>
        <begin position="181"/>
        <end position="200"/>
    </location>
</feature>
<evidence type="ECO:0000256" key="2">
    <source>
        <dbReference type="SAM" id="Phobius"/>
    </source>
</evidence>
<dbReference type="Proteomes" id="UP001497623">
    <property type="component" value="Unassembled WGS sequence"/>
</dbReference>
<comment type="caution">
    <text evidence="3">The sequence shown here is derived from an EMBL/GenBank/DDBJ whole genome shotgun (WGS) entry which is preliminary data.</text>
</comment>
<sequence>RQWEVTRTNPAYIPLGMKQFPVYVDLNFYSNNTNYNPILKLSDRHWGLPLSMEKCFTYHLTIEKMYATLQCKEGQQSIKEIIPVNETSIIYIHSEQADFITSVLYGATPLTSPAPSTEAFSDHITNCPSCEAWINGFIVEAVVIFVAILVAIVLLEKRYNCCGLKSKIEKCIPNEKNKTDVERNCGDHSGNEEETDQLNQ</sequence>
<proteinExistence type="predicted"/>
<dbReference type="EMBL" id="CAXKWB010004132">
    <property type="protein sequence ID" value="CAL4072215.1"/>
    <property type="molecule type" value="Genomic_DNA"/>
</dbReference>
<feature type="non-terminal residue" evidence="3">
    <location>
        <position position="1"/>
    </location>
</feature>
<reference evidence="3 4" key="1">
    <citation type="submission" date="2024-05" db="EMBL/GenBank/DDBJ databases">
        <authorList>
            <person name="Wallberg A."/>
        </authorList>
    </citation>
    <scope>NUCLEOTIDE SEQUENCE [LARGE SCALE GENOMIC DNA]</scope>
</reference>
<keyword evidence="2" id="KW-0812">Transmembrane</keyword>
<feature type="compositionally biased region" description="Basic and acidic residues" evidence="1">
    <location>
        <begin position="181"/>
        <end position="191"/>
    </location>
</feature>
<gene>
    <name evidence="3" type="ORF">MNOR_LOCUS8777</name>
</gene>